<organism evidence="2 3">
    <name type="scientific">Cuniculiplasma divulgatum</name>
    <dbReference type="NCBI Taxonomy" id="1673428"/>
    <lineage>
        <taxon>Archaea</taxon>
        <taxon>Methanobacteriati</taxon>
        <taxon>Thermoplasmatota</taxon>
        <taxon>Thermoplasmata</taxon>
        <taxon>Thermoplasmatales</taxon>
        <taxon>Cuniculiplasmataceae</taxon>
        <taxon>Cuniculiplasma</taxon>
    </lineage>
</organism>
<name>A0A1N5TIJ4_9ARCH</name>
<reference evidence="2 3" key="1">
    <citation type="submission" date="2016-04" db="EMBL/GenBank/DDBJ databases">
        <authorList>
            <person name="Evans L.H."/>
            <person name="Alamgir A."/>
            <person name="Owens N."/>
            <person name="Weber N.D."/>
            <person name="Virtaneva K."/>
            <person name="Barbian K."/>
            <person name="Babar A."/>
            <person name="Rosenke K."/>
        </authorList>
    </citation>
    <scope>NUCLEOTIDE SEQUENCE [LARGE SCALE GENOMIC DNA]</scope>
    <source>
        <strain evidence="3">S5(T) (JCM 30642 \VKM B-2941)</strain>
    </source>
</reference>
<dbReference type="Proteomes" id="UP000195607">
    <property type="component" value="Chromosome I"/>
</dbReference>
<dbReference type="Gene3D" id="1.20.120.330">
    <property type="entry name" value="Nucleotidyltransferases domain 2"/>
    <property type="match status" value="1"/>
</dbReference>
<dbReference type="InterPro" id="IPR007842">
    <property type="entry name" value="HEPN_dom"/>
</dbReference>
<dbReference type="Pfam" id="PF05168">
    <property type="entry name" value="HEPN"/>
    <property type="match status" value="1"/>
</dbReference>
<gene>
    <name evidence="2" type="ORF">CSP5_0580</name>
</gene>
<accession>A0A1N5TIJ4</accession>
<dbReference type="EMBL" id="LT671858">
    <property type="protein sequence ID" value="SIM47996.1"/>
    <property type="molecule type" value="Genomic_DNA"/>
</dbReference>
<evidence type="ECO:0000313" key="2">
    <source>
        <dbReference type="EMBL" id="SIM47996.1"/>
    </source>
</evidence>
<dbReference type="AlphaFoldDB" id="A0A1N5TIJ4"/>
<protein>
    <recommendedName>
        <fullName evidence="1">HEPN domain-containing protein</fullName>
    </recommendedName>
</protein>
<evidence type="ECO:0000313" key="3">
    <source>
        <dbReference type="Proteomes" id="UP000195607"/>
    </source>
</evidence>
<sequence length="137" mass="15580">MQPKTLLRLSSEFISMMSKMSDDDLIEGLVRASIEKSYYYAFLAIREAMTAIGIQITGTSVAHHEVIENLKEFCEPKMANIYSRKLKSLRSQRNTATYDLSKKIDKIDAESLILEVGKLLEELSKDKNLGAQILNYK</sequence>
<evidence type="ECO:0000259" key="1">
    <source>
        <dbReference type="Pfam" id="PF05168"/>
    </source>
</evidence>
<proteinExistence type="predicted"/>
<feature type="domain" description="HEPN" evidence="1">
    <location>
        <begin position="21"/>
        <end position="123"/>
    </location>
</feature>